<reference evidence="1 2" key="1">
    <citation type="journal article" date="2018" name="J Appl Environ Microbiol">
        <title>The gut symbionts Lactobacillus reuteri R2lc and 2010 encode a polyketide synthase cluster that activates the mammalian aryl-hydrocarbon receptor.</title>
        <authorList>
            <person name="Ozcam M."/>
            <person name="Roos S."/>
            <person name="Van Pijkeren J.P."/>
        </authorList>
    </citation>
    <scope>NUCLEOTIDE SEQUENCE [LARGE SCALE GENOMIC DNA]</scope>
    <source>
        <strain evidence="1 2">R2lc</strain>
    </source>
</reference>
<dbReference type="Proteomes" id="UP000276940">
    <property type="component" value="Unassembled WGS sequence"/>
</dbReference>
<comment type="caution">
    <text evidence="1">The sequence shown here is derived from an EMBL/GenBank/DDBJ whole genome shotgun (WGS) entry which is preliminary data.</text>
</comment>
<dbReference type="AlphaFoldDB" id="A0A3M6SAF8"/>
<name>A0A3M6SAF8_LIMRT</name>
<proteinExistence type="predicted"/>
<dbReference type="EMBL" id="PTLS01000053">
    <property type="protein sequence ID" value="RMX24397.1"/>
    <property type="molecule type" value="Genomic_DNA"/>
</dbReference>
<evidence type="ECO:0000313" key="1">
    <source>
        <dbReference type="EMBL" id="RMX24397.1"/>
    </source>
</evidence>
<evidence type="ECO:0000313" key="2">
    <source>
        <dbReference type="Proteomes" id="UP000276940"/>
    </source>
</evidence>
<protein>
    <submittedName>
        <fullName evidence="1">Uncharacterized protein</fullName>
    </submittedName>
</protein>
<dbReference type="RefSeq" id="WP_124216606.1">
    <property type="nucleotide sequence ID" value="NZ_PTLS01000053.1"/>
</dbReference>
<organism evidence="1 2">
    <name type="scientific">Limosilactobacillus reuteri</name>
    <name type="common">Lactobacillus reuteri</name>
    <dbReference type="NCBI Taxonomy" id="1598"/>
    <lineage>
        <taxon>Bacteria</taxon>
        <taxon>Bacillati</taxon>
        <taxon>Bacillota</taxon>
        <taxon>Bacilli</taxon>
        <taxon>Lactobacillales</taxon>
        <taxon>Lactobacillaceae</taxon>
        <taxon>Limosilactobacillus</taxon>
    </lineage>
</organism>
<gene>
    <name evidence="1" type="ORF">C5O77_10085</name>
</gene>
<accession>A0A3M6SAF8</accession>
<sequence>MHHYLVTFDYEVASNNELIAVELRSHLEELPNTKWFQHLPTEIILVSPLSIDEIYKVIDYPENTLRVSISELNKFKTNSSRTTHWLSLNND</sequence>